<sequence>MAIPAHQSSTPKIVPLKYTIASSTPHSGKYGPEHIIQDKPLDQASRWSGAFQGNTNQWIILRLESLVVLSANLYIILNAYNSPAVRCRDNNIWKTHPCNMKEFKVFVGLSEDHMAEVLHAGLKNDSTPETFSLKHVNSSGVPFPTQFVKIVPILAHGQNFHISIWHTSLAGIIDENYVEQVRNSYEEHRETLVIRYILKHLRQRRLLTPYQSVLSRANIHLEHPLVTQLHENLVLKGNWDDSEKLLDSLNTSGLFDAHLQSLQPRAEWTRLLGTDNDGDVPPARGGHAMCMDPENEIIYIFGGWNGEKSLDDFWAYSVKEDKWKILSHSTTQETNAPGARSCHKMVFDTKTGDIYVLGRLNDSDGLRLPVPVQSTARPPHGTLPAVPGASQPPQGSQTPATSGESESNRIYSSEFYRYHTRGLLAGKWDFLSIDTAASGGPPLIFDHQMVMDSEAQILYVFGGRVVDGDWDTSKYSGLYSYNVSTSKWQSLHPPNDSSSTFQMIPPRFGHSMVLDSINKMLYIFAGQREDKYLSDMYTYNIRTGISTEIFSNFSAAGGPDPCFTQRAVIDPNLKEIYIFCGLTRNATSNPRSTLRANQSYWVYRYEGQPGKWMQILQQPDKAAAELPLPRFAHQAAYNPKTKTVYLHGGNAGGALVGDAIKTDGDSTPADASSDQTKDAPKSSKERRLDDFWRMQLERPGPEEIIRQAKFQIRRQQFREMCEAEPPVKALKFLQTQVASVVDHSNTKEAEIFRALLTHLLSPSPAISPSTSESRPSTSSSSSSSSSSSESTSSGSTASFVGHEDTRENNPRPVKRSRAGKESRAESEIWTSELSTDATLSSFSSVLVGGADRLKGMTDPLEVLIRGQQASEVTLSGPRYSQRTEVFENILNFISDNEKQPDDSLLDLVEKDRL</sequence>
<protein>
    <submittedName>
        <fullName evidence="1">Muskelin</fullName>
    </submittedName>
</protein>
<evidence type="ECO:0000313" key="1">
    <source>
        <dbReference type="EMBL" id="KAH9484891.1"/>
    </source>
</evidence>
<proteinExistence type="predicted"/>
<dbReference type="Proteomes" id="UP000664032">
    <property type="component" value="Unassembled WGS sequence"/>
</dbReference>
<dbReference type="EMBL" id="JAFIQS020000002">
    <property type="protein sequence ID" value="KAH9484891.1"/>
    <property type="molecule type" value="Genomic_DNA"/>
</dbReference>
<evidence type="ECO:0000313" key="2">
    <source>
        <dbReference type="Proteomes" id="UP000664032"/>
    </source>
</evidence>
<gene>
    <name evidence="1" type="ORF">JR316_0001793</name>
</gene>
<organism evidence="1 2">
    <name type="scientific">Psilocybe cubensis</name>
    <name type="common">Psychedelic mushroom</name>
    <name type="synonym">Stropharia cubensis</name>
    <dbReference type="NCBI Taxonomy" id="181762"/>
    <lineage>
        <taxon>Eukaryota</taxon>
        <taxon>Fungi</taxon>
        <taxon>Dikarya</taxon>
        <taxon>Basidiomycota</taxon>
        <taxon>Agaricomycotina</taxon>
        <taxon>Agaricomycetes</taxon>
        <taxon>Agaricomycetidae</taxon>
        <taxon>Agaricales</taxon>
        <taxon>Agaricineae</taxon>
        <taxon>Strophariaceae</taxon>
        <taxon>Psilocybe</taxon>
    </lineage>
</organism>
<accession>A0ACB8HAM2</accession>
<keyword evidence="2" id="KW-1185">Reference proteome</keyword>
<name>A0ACB8HAM2_PSICU</name>
<reference evidence="1" key="1">
    <citation type="submission" date="2021-10" db="EMBL/GenBank/DDBJ databases">
        <title>Psilocybe cubensis genome.</title>
        <authorList>
            <person name="Mckernan K.J."/>
            <person name="Crawford S."/>
            <person name="Trippe A."/>
            <person name="Kane L.T."/>
            <person name="Mclaughlin S."/>
        </authorList>
    </citation>
    <scope>NUCLEOTIDE SEQUENCE</scope>
    <source>
        <strain evidence="1">MGC-MH-2018</strain>
    </source>
</reference>
<comment type="caution">
    <text evidence="1">The sequence shown here is derived from an EMBL/GenBank/DDBJ whole genome shotgun (WGS) entry which is preliminary data.</text>
</comment>